<sequence length="372" mass="42686">MVLSMAKVLHAPVDSALMSHDDDRKTAPIRLAHPTAGPSDDNDVNKTTVSIAVEREERLRKDRLRKRLSKEKFQKELNELHRTAVALEYQLATVQKRKRVNHTSEHQWYQHAASEKTRLDEAIAVRHELYQELVNQVEKAIIYRSICGPSSESMMLLDPRRDPWTLHTLSRNPLDQGHALRGLAMYQSSKITPELFAKLPGPRHGCFNYVLDETDQYVSYVELFKHGTFAAHHEDVARALHRYCLTAHRAKQVTNVDDTLALTVFTEKGRHYVVNIMRESADRTILTHRTLVFDDVHGRMASESIAGWWVFERLPSLDGTTPRSVMRCYAQACIDVQKELLVQAYASYLVASQKEDEDMNQVLSQFRVLSLS</sequence>
<dbReference type="Proteomes" id="UP000243579">
    <property type="component" value="Unassembled WGS sequence"/>
</dbReference>
<dbReference type="EMBL" id="JNBR01000082">
    <property type="protein sequence ID" value="OQR98571.1"/>
    <property type="molecule type" value="Genomic_DNA"/>
</dbReference>
<evidence type="ECO:0000313" key="2">
    <source>
        <dbReference type="Proteomes" id="UP000243579"/>
    </source>
</evidence>
<gene>
    <name evidence="1" type="ORF">ACHHYP_08296</name>
</gene>
<name>A0A1V9ZKV1_ACHHY</name>
<proteinExistence type="predicted"/>
<dbReference type="OrthoDB" id="66228at2759"/>
<evidence type="ECO:0000313" key="1">
    <source>
        <dbReference type="EMBL" id="OQR98571.1"/>
    </source>
</evidence>
<protein>
    <submittedName>
        <fullName evidence="1">Uncharacterized protein</fullName>
    </submittedName>
</protein>
<comment type="caution">
    <text evidence="1">The sequence shown here is derived from an EMBL/GenBank/DDBJ whole genome shotgun (WGS) entry which is preliminary data.</text>
</comment>
<keyword evidence="2" id="KW-1185">Reference proteome</keyword>
<dbReference type="AlphaFoldDB" id="A0A1V9ZKV1"/>
<accession>A0A1V9ZKV1</accession>
<reference evidence="1 2" key="1">
    <citation type="journal article" date="2014" name="Genome Biol. Evol.">
        <title>The secreted proteins of Achlya hypogyna and Thraustotheca clavata identify the ancestral oomycete secretome and reveal gene acquisitions by horizontal gene transfer.</title>
        <authorList>
            <person name="Misner I."/>
            <person name="Blouin N."/>
            <person name="Leonard G."/>
            <person name="Richards T.A."/>
            <person name="Lane C.E."/>
        </authorList>
    </citation>
    <scope>NUCLEOTIDE SEQUENCE [LARGE SCALE GENOMIC DNA]</scope>
    <source>
        <strain evidence="1 2">ATCC 48635</strain>
    </source>
</reference>
<organism evidence="1 2">
    <name type="scientific">Achlya hypogyna</name>
    <name type="common">Oomycete</name>
    <name type="synonym">Protoachlya hypogyna</name>
    <dbReference type="NCBI Taxonomy" id="1202772"/>
    <lineage>
        <taxon>Eukaryota</taxon>
        <taxon>Sar</taxon>
        <taxon>Stramenopiles</taxon>
        <taxon>Oomycota</taxon>
        <taxon>Saprolegniomycetes</taxon>
        <taxon>Saprolegniales</taxon>
        <taxon>Achlyaceae</taxon>
        <taxon>Achlya</taxon>
    </lineage>
</organism>